<dbReference type="OrthoDB" id="9815006at2"/>
<dbReference type="EMBL" id="LR134289">
    <property type="protein sequence ID" value="VEE05718.1"/>
    <property type="molecule type" value="Genomic_DNA"/>
</dbReference>
<protein>
    <submittedName>
        <fullName evidence="2">Uncharacterized protein</fullName>
    </submittedName>
</protein>
<evidence type="ECO:0000313" key="3">
    <source>
        <dbReference type="Proteomes" id="UP000279227"/>
    </source>
</evidence>
<dbReference type="AlphaFoldDB" id="A0A448AZJ9"/>
<dbReference type="KEGG" id="cgle:NCTC11432_01277"/>
<accession>A0A448AZJ9</accession>
<name>A0A448AZJ9_CHRGE</name>
<evidence type="ECO:0000313" key="2">
    <source>
        <dbReference type="EMBL" id="VEE05718.1"/>
    </source>
</evidence>
<sequence length="192" mass="22534">MAFENELPKYEYHDGINKLLKEVILTNFKYIQKNIDLQKKEISEQIVNLNNRLDSAREKYLQDRLDFDDYQIIKNESKQKIDNLEMALQNQKLSSKNTDIKVKLEQVLDILPNLSQLYIKGDNYTKSSILCSILAEKLEFQETAFRTPKLNSALAQILLISNQLRSKKKGKTTPKSNFSRQVTQRYIFQKIL</sequence>
<feature type="coiled-coil region" evidence="1">
    <location>
        <begin position="32"/>
        <end position="94"/>
    </location>
</feature>
<dbReference type="Proteomes" id="UP000279227">
    <property type="component" value="Chromosome"/>
</dbReference>
<evidence type="ECO:0000256" key="1">
    <source>
        <dbReference type="SAM" id="Coils"/>
    </source>
</evidence>
<organism evidence="2 3">
    <name type="scientific">Chryseobacterium gleum</name>
    <name type="common">Flavobacterium gleum</name>
    <dbReference type="NCBI Taxonomy" id="250"/>
    <lineage>
        <taxon>Bacteria</taxon>
        <taxon>Pseudomonadati</taxon>
        <taxon>Bacteroidota</taxon>
        <taxon>Flavobacteriia</taxon>
        <taxon>Flavobacteriales</taxon>
        <taxon>Weeksellaceae</taxon>
        <taxon>Chryseobacterium group</taxon>
        <taxon>Chryseobacterium</taxon>
    </lineage>
</organism>
<proteinExistence type="predicted"/>
<reference evidence="2 3" key="1">
    <citation type="submission" date="2018-12" db="EMBL/GenBank/DDBJ databases">
        <authorList>
            <consortium name="Pathogen Informatics"/>
        </authorList>
    </citation>
    <scope>NUCLEOTIDE SEQUENCE [LARGE SCALE GENOMIC DNA]</scope>
    <source>
        <strain evidence="2 3">NCTC11432</strain>
    </source>
</reference>
<gene>
    <name evidence="2" type="ORF">NCTC11432_01277</name>
</gene>
<dbReference type="GeneID" id="93021580"/>
<keyword evidence="1" id="KW-0175">Coiled coil</keyword>
<dbReference type="RefSeq" id="WP_002978616.1">
    <property type="nucleotide sequence ID" value="NZ_CP068486.1"/>
</dbReference>